<accession>A0A803QU85</accession>
<feature type="signal peptide" evidence="2">
    <location>
        <begin position="1"/>
        <end position="21"/>
    </location>
</feature>
<organism evidence="3 4">
    <name type="scientific">Cannabis sativa</name>
    <name type="common">Hemp</name>
    <name type="synonym">Marijuana</name>
    <dbReference type="NCBI Taxonomy" id="3483"/>
    <lineage>
        <taxon>Eukaryota</taxon>
        <taxon>Viridiplantae</taxon>
        <taxon>Streptophyta</taxon>
        <taxon>Embryophyta</taxon>
        <taxon>Tracheophyta</taxon>
        <taxon>Spermatophyta</taxon>
        <taxon>Magnoliopsida</taxon>
        <taxon>eudicotyledons</taxon>
        <taxon>Gunneridae</taxon>
        <taxon>Pentapetalae</taxon>
        <taxon>rosids</taxon>
        <taxon>fabids</taxon>
        <taxon>Rosales</taxon>
        <taxon>Cannabaceae</taxon>
        <taxon>Cannabis</taxon>
    </lineage>
</organism>
<name>A0A803QU85_CANSA</name>
<protein>
    <submittedName>
        <fullName evidence="3">Uncharacterized protein</fullName>
    </submittedName>
</protein>
<evidence type="ECO:0000256" key="1">
    <source>
        <dbReference type="SAM" id="Phobius"/>
    </source>
</evidence>
<dbReference type="EnsemblPlants" id="novel_model_1451_5bd9a17a">
    <property type="protein sequence ID" value="cds.novel_model_1451_5bd9a17a"/>
    <property type="gene ID" value="novel_gene_806_5bd9a17a"/>
</dbReference>
<feature type="chain" id="PRO_5031308731" evidence="2">
    <location>
        <begin position="22"/>
        <end position="160"/>
    </location>
</feature>
<keyword evidence="1" id="KW-1133">Transmembrane helix</keyword>
<dbReference type="Gramene" id="novel_model_1451_5bd9a17a">
    <property type="protein sequence ID" value="cds.novel_model_1451_5bd9a17a"/>
    <property type="gene ID" value="novel_gene_806_5bd9a17a"/>
</dbReference>
<keyword evidence="1" id="KW-0812">Transmembrane</keyword>
<evidence type="ECO:0000313" key="4">
    <source>
        <dbReference type="Proteomes" id="UP000596661"/>
    </source>
</evidence>
<evidence type="ECO:0000256" key="2">
    <source>
        <dbReference type="SAM" id="SignalP"/>
    </source>
</evidence>
<reference evidence="3" key="2">
    <citation type="submission" date="2021-03" db="UniProtKB">
        <authorList>
            <consortium name="EnsemblPlants"/>
        </authorList>
    </citation>
    <scope>IDENTIFICATION</scope>
</reference>
<keyword evidence="4" id="KW-1185">Reference proteome</keyword>
<evidence type="ECO:0000313" key="3">
    <source>
        <dbReference type="EnsemblPlants" id="cds.novel_model_1451_5bd9a17a"/>
    </source>
</evidence>
<dbReference type="Proteomes" id="UP000596661">
    <property type="component" value="Chromosome 1"/>
</dbReference>
<keyword evidence="2" id="KW-0732">Signal</keyword>
<dbReference type="EMBL" id="UZAU01000026">
    <property type="status" value="NOT_ANNOTATED_CDS"/>
    <property type="molecule type" value="Genomic_DNA"/>
</dbReference>
<reference evidence="3" key="1">
    <citation type="submission" date="2018-11" db="EMBL/GenBank/DDBJ databases">
        <authorList>
            <person name="Grassa J C."/>
        </authorList>
    </citation>
    <scope>NUCLEOTIDE SEQUENCE [LARGE SCALE GENOMIC DNA]</scope>
</reference>
<keyword evidence="1" id="KW-0472">Membrane</keyword>
<feature type="transmembrane region" description="Helical" evidence="1">
    <location>
        <begin position="132"/>
        <end position="152"/>
    </location>
</feature>
<dbReference type="AlphaFoldDB" id="A0A803QU85"/>
<proteinExistence type="predicted"/>
<sequence>MFSHFSLHLLGLRLYPSFFIAEDISSQSGPLGPFSWYFESRFVRNWIRAKTSVFGHRDELIPPPEPSAATTIELLLVMMTLFSFVDFLTFSLTANGCGGRGCCCSGGCCCGCGCGRGGVDCTAVCITLLFKIGAATVAVVAVVAAGLSLLLFCCCCSETF</sequence>